<evidence type="ECO:0000256" key="7">
    <source>
        <dbReference type="ARBA" id="ARBA00022840"/>
    </source>
</evidence>
<dbReference type="CDD" id="cd03263">
    <property type="entry name" value="ABC_subfamily_A"/>
    <property type="match status" value="2"/>
</dbReference>
<feature type="transmembrane region" description="Helical" evidence="10">
    <location>
        <begin position="1288"/>
        <end position="1309"/>
    </location>
</feature>
<evidence type="ECO:0000256" key="6">
    <source>
        <dbReference type="ARBA" id="ARBA00022741"/>
    </source>
</evidence>
<dbReference type="InterPro" id="IPR013525">
    <property type="entry name" value="ABC2_TM"/>
</dbReference>
<dbReference type="SUPFAM" id="SSF52540">
    <property type="entry name" value="P-loop containing nucleoside triphosphate hydrolases"/>
    <property type="match status" value="2"/>
</dbReference>
<dbReference type="InterPro" id="IPR026082">
    <property type="entry name" value="ABCA"/>
</dbReference>
<evidence type="ECO:0000256" key="10">
    <source>
        <dbReference type="SAM" id="Phobius"/>
    </source>
</evidence>
<evidence type="ECO:0000256" key="8">
    <source>
        <dbReference type="ARBA" id="ARBA00022989"/>
    </source>
</evidence>
<evidence type="ECO:0000256" key="4">
    <source>
        <dbReference type="ARBA" id="ARBA00022692"/>
    </source>
</evidence>
<dbReference type="PROSITE" id="PS00211">
    <property type="entry name" value="ABC_TRANSPORTER_1"/>
    <property type="match status" value="1"/>
</dbReference>
<keyword evidence="9 10" id="KW-0472">Membrane</keyword>
<dbReference type="GO" id="GO:0140359">
    <property type="term" value="F:ABC-type transporter activity"/>
    <property type="evidence" value="ECO:0007669"/>
    <property type="project" value="InterPro"/>
</dbReference>
<dbReference type="InterPro" id="IPR027417">
    <property type="entry name" value="P-loop_NTPase"/>
</dbReference>
<evidence type="ECO:0000259" key="11">
    <source>
        <dbReference type="PROSITE" id="PS50893"/>
    </source>
</evidence>
<feature type="domain" description="ABC transporter" evidence="11">
    <location>
        <begin position="1368"/>
        <end position="1589"/>
    </location>
</feature>
<dbReference type="Pfam" id="PF00005">
    <property type="entry name" value="ABC_tran"/>
    <property type="match status" value="2"/>
</dbReference>
<dbReference type="Gene3D" id="3.40.50.300">
    <property type="entry name" value="P-loop containing nucleotide triphosphate hydrolases"/>
    <property type="match status" value="3"/>
</dbReference>
<reference evidence="12 13" key="1">
    <citation type="submission" date="2014-04" db="EMBL/GenBank/DDBJ databases">
        <title>Genome evolution of avian class.</title>
        <authorList>
            <person name="Zhang G."/>
            <person name="Li C."/>
        </authorList>
    </citation>
    <scope>NUCLEOTIDE SEQUENCE [LARGE SCALE GENOMIC DNA]</scope>
    <source>
        <strain evidence="12">BGI_N307</strain>
    </source>
</reference>
<feature type="transmembrane region" description="Helical" evidence="10">
    <location>
        <begin position="1169"/>
        <end position="1191"/>
    </location>
</feature>
<proteinExistence type="inferred from homology"/>
<dbReference type="Pfam" id="PF12698">
    <property type="entry name" value="ABC2_membrane_3"/>
    <property type="match status" value="2"/>
</dbReference>
<dbReference type="InterPro" id="IPR017871">
    <property type="entry name" value="ABC_transporter-like_CS"/>
</dbReference>
<evidence type="ECO:0000256" key="5">
    <source>
        <dbReference type="ARBA" id="ARBA00022737"/>
    </source>
</evidence>
<dbReference type="GO" id="GO:0016020">
    <property type="term" value="C:membrane"/>
    <property type="evidence" value="ECO:0007669"/>
    <property type="project" value="UniProtKB-SubCell"/>
</dbReference>
<keyword evidence="6" id="KW-0547">Nucleotide-binding</keyword>
<feature type="non-terminal residue" evidence="12">
    <location>
        <position position="1"/>
    </location>
</feature>
<evidence type="ECO:0000256" key="1">
    <source>
        <dbReference type="ARBA" id="ARBA00004141"/>
    </source>
</evidence>
<dbReference type="PANTHER" id="PTHR19229">
    <property type="entry name" value="ATP-BINDING CASSETTE TRANSPORTER SUBFAMILY A ABCA"/>
    <property type="match status" value="1"/>
</dbReference>
<feature type="transmembrane region" description="Helical" evidence="10">
    <location>
        <begin position="1083"/>
        <end position="1105"/>
    </location>
</feature>
<dbReference type="Proteomes" id="UP000053875">
    <property type="component" value="Unassembled WGS sequence"/>
</dbReference>
<dbReference type="PANTHER" id="PTHR19229:SF36">
    <property type="entry name" value="ATP-BINDING CASSETTE SUB-FAMILY A MEMBER 2"/>
    <property type="match status" value="1"/>
</dbReference>
<evidence type="ECO:0000313" key="13">
    <source>
        <dbReference type="Proteomes" id="UP000053875"/>
    </source>
</evidence>
<dbReference type="InterPro" id="IPR003439">
    <property type="entry name" value="ABC_transporter-like_ATP-bd"/>
</dbReference>
<feature type="non-terminal residue" evidence="12">
    <location>
        <position position="1678"/>
    </location>
</feature>
<keyword evidence="4 10" id="KW-0812">Transmembrane</keyword>
<comment type="subcellular location">
    <subcellularLocation>
        <location evidence="1">Membrane</location>
        <topology evidence="1">Multi-pass membrane protein</topology>
    </subcellularLocation>
</comment>
<evidence type="ECO:0000256" key="2">
    <source>
        <dbReference type="ARBA" id="ARBA00008869"/>
    </source>
</evidence>
<feature type="transmembrane region" description="Helical" evidence="10">
    <location>
        <begin position="328"/>
        <end position="352"/>
    </location>
</feature>
<keyword evidence="8 10" id="KW-1133">Transmembrane helix</keyword>
<keyword evidence="13" id="KW-1185">Reference proteome</keyword>
<feature type="domain" description="ABC transporter" evidence="11">
    <location>
        <begin position="515"/>
        <end position="752"/>
    </location>
</feature>
<keyword evidence="7 12" id="KW-0067">ATP-binding</keyword>
<evidence type="ECO:0000256" key="3">
    <source>
        <dbReference type="ARBA" id="ARBA00022448"/>
    </source>
</evidence>
<feature type="transmembrane region" description="Helical" evidence="10">
    <location>
        <begin position="247"/>
        <end position="267"/>
    </location>
</feature>
<feature type="transmembrane region" description="Helical" evidence="10">
    <location>
        <begin position="287"/>
        <end position="316"/>
    </location>
</feature>
<feature type="transmembrane region" description="Helical" evidence="10">
    <location>
        <begin position="358"/>
        <end position="377"/>
    </location>
</feature>
<dbReference type="GO" id="GO:0005319">
    <property type="term" value="F:lipid transporter activity"/>
    <property type="evidence" value="ECO:0007669"/>
    <property type="project" value="TreeGrafter"/>
</dbReference>
<evidence type="ECO:0000313" key="12">
    <source>
        <dbReference type="EMBL" id="KFV64737.1"/>
    </source>
</evidence>
<feature type="transmembrane region" description="Helical" evidence="10">
    <location>
        <begin position="914"/>
        <end position="935"/>
    </location>
</feature>
<feature type="transmembrane region" description="Helical" evidence="10">
    <location>
        <begin position="1126"/>
        <end position="1149"/>
    </location>
</feature>
<feature type="transmembrane region" description="Helical" evidence="10">
    <location>
        <begin position="6"/>
        <end position="26"/>
    </location>
</feature>
<dbReference type="GO" id="GO:0016887">
    <property type="term" value="F:ATP hydrolysis activity"/>
    <property type="evidence" value="ECO:0007669"/>
    <property type="project" value="InterPro"/>
</dbReference>
<protein>
    <submittedName>
        <fullName evidence="12">ATP-binding cassette sub-family A member 3</fullName>
    </submittedName>
</protein>
<evidence type="ECO:0000256" key="9">
    <source>
        <dbReference type="ARBA" id="ARBA00023136"/>
    </source>
</evidence>
<dbReference type="PROSITE" id="PS50893">
    <property type="entry name" value="ABC_TRANSPORTER_2"/>
    <property type="match status" value="2"/>
</dbReference>
<dbReference type="Pfam" id="PF23321">
    <property type="entry name" value="R1_ABCA1"/>
    <property type="match status" value="1"/>
</dbReference>
<accession>A0A093GCX1</accession>
<dbReference type="InterPro" id="IPR003593">
    <property type="entry name" value="AAA+_ATPase"/>
</dbReference>
<gene>
    <name evidence="12" type="ORF">N307_00404</name>
</gene>
<comment type="similarity">
    <text evidence="2">Belongs to the ABC transporter superfamily. ABCA family.</text>
</comment>
<name>A0A093GCX1_DRYPU</name>
<keyword evidence="5" id="KW-0677">Repeat</keyword>
<dbReference type="SMART" id="SM00382">
    <property type="entry name" value="AAA"/>
    <property type="match status" value="2"/>
</dbReference>
<feature type="transmembrane region" description="Helical" evidence="10">
    <location>
        <begin position="431"/>
        <end position="454"/>
    </location>
</feature>
<keyword evidence="3" id="KW-0813">Transport</keyword>
<dbReference type="GO" id="GO:0005524">
    <property type="term" value="F:ATP binding"/>
    <property type="evidence" value="ECO:0007669"/>
    <property type="project" value="UniProtKB-KW"/>
</dbReference>
<feature type="transmembrane region" description="Helical" evidence="10">
    <location>
        <begin position="1198"/>
        <end position="1218"/>
    </location>
</feature>
<dbReference type="STRING" id="118200.A0A093GCX1"/>
<organism evidence="12 13">
    <name type="scientific">Dryobates pubescens</name>
    <name type="common">Downy woodpecker</name>
    <name type="synonym">Picoides pubescens</name>
    <dbReference type="NCBI Taxonomy" id="118200"/>
    <lineage>
        <taxon>Eukaryota</taxon>
        <taxon>Metazoa</taxon>
        <taxon>Chordata</taxon>
        <taxon>Craniata</taxon>
        <taxon>Vertebrata</taxon>
        <taxon>Euteleostomi</taxon>
        <taxon>Archelosauria</taxon>
        <taxon>Archosauria</taxon>
        <taxon>Dinosauria</taxon>
        <taxon>Saurischia</taxon>
        <taxon>Theropoda</taxon>
        <taxon>Coelurosauria</taxon>
        <taxon>Aves</taxon>
        <taxon>Neognathae</taxon>
        <taxon>Neoaves</taxon>
        <taxon>Telluraves</taxon>
        <taxon>Coraciimorphae</taxon>
        <taxon>Piciformes</taxon>
        <taxon>Picidae</taxon>
        <taxon>Dryobates</taxon>
    </lineage>
</organism>
<dbReference type="EMBL" id="KL215456">
    <property type="protein sequence ID" value="KFV64737.1"/>
    <property type="molecule type" value="Genomic_DNA"/>
</dbReference>
<dbReference type="InterPro" id="IPR056264">
    <property type="entry name" value="R2_ABCA1-4-like"/>
</dbReference>
<dbReference type="FunFam" id="3.40.50.300:FF:000465">
    <property type="entry name" value="ATP-binding cassette, sub-family A (ABC1), member 3"/>
    <property type="match status" value="1"/>
</dbReference>
<sequence length="1678" mass="187333">LQKRQILVPLIEVCLPLLFAAILIALRHRVHSISHPNAPLHPPQPLDDLPAFLHRRPPGNPWQLAYVPSNSSAARSIAEVVERALPISIRAQGFASEQDFEDYIRTDNRSGSVLAAIVFRHHFPHSTAPLPLQVSYELRFKYSPRNAPRSEQTGLNPNLDRDWHTSYLFPLFQLPGPREAKYADGGTPGYIREGFLAVQHAVDMAIVRYHANASASRLLDGITLLVQRFPYPAYVNDLFLLAIQNQLPLLLMLSFTYTSLNIVRAVVHEKEKKLKEYMHMMGLSNWLHWSAWFLMFFLFLLVSVFFVTLLFCVKVSEQGAVLTNSDPTLVFTFLAIFSISSISFNFMVSTFFSRANVAAAAGGFLYFFSYIPYFFISPRYDLMSHSQKLASCLISNVAMAMGAQLIGMFEGKGTGIQWRDLMKPISVDDNFTLAQVLGMLLLDSVLYGLVTWYVEAVFPGEYGVPQPCYFFLTPSYWCGRPRTVVGKEKEEEEDPEKALKSQYIEEEPADLVSGIKIKHLSKVFKVGNKTKEAVKDLTVNMYEGQITVLLGHNGAGKTTTLSMLTGRGHAYINGYEISRDMVLIRRSLGLCPQHDVLFDNMTVEEHLRFYAGLKGYPASKCPEEINHILRILNLEDKRHALSKALSGGMKRKLSIGIALIGDSKATAPPCGPQVVMLDEPTSGMDPASRRATWDLLQQQRSQRTILLTTHFMDEADLLGDRIAIMAKGELQCCGSALFLKRKYGAGYHMVMVKEPYCNLGEISRLICHYVPNATMESNAGAELSFILPKESTHRFEALFTELEQRREELGIASYGASVTTMEEVFLRVGKLVDSSMDIQAIQLPALQYQHERRSNDWAMDDSSSLSGMTDLTDDSGALITEDCSSIKLNTGFYLCCQQFYAMFMKRAMYSWRNWKMVAAQFLVPLIFTAFALIVAKTFPGPRDSCQLRLSLEPYGQTVVPFSVSASSGLAQRLAEQYEELLAAQRQSPLEVLAQGTQNTSRQGWEGSREGDSAFRGDANRTLVTALFNNQAYHSPATALMLADNALLRALVGPNASITVTNYPQPRNITEKAKDQLMEGQTGFAIAINLLYGMASLASTFALLLVSERAIKAKHVQFVSGVYVVNFWLSALLWDIINFLIPCALMLVIFQAFDVQAFTQDSHLVDVMLIFLLYGWAIIPLMYLLSFFFSVAATAYTRLTIFNILSGTATFLAVTIMSIPELGLMDLSKTLDKVFLVLPNYCLGQCISDFYQNYEFIQFCTSSVEAIFICKAFNISYQMNYFSWEPPGIGRYLTSLSIQGFSFLFLLFLIETNLLWRLRTVVCRICRRRKWVALLNGVSALPEDRDVADERKKVLESPPELLSSLSSPLVIKELTKVYDSRESLLAVDRISLAVSKGECFGLLGFNGAGKTTTFKMLTGDESITSGDAFVDGHSILANIKKVPGAAGPEGAGEVLQPSDGLLWPLSSRAISLPGSLSLFFRWVSACVPASCSGGNKRKLSAGIALIGGPPVIFLDEPSTGMDPVARRLLWDAVTRTRECGKSIIFTSHSMEECEALCTRLAIMVNGQFKCLGSPQHLKSKFGSGYTLLAKTRSEEEGELQAFKAFVEKTFPGSVLKHEHQGMVHYHLTNKNLSWAQVFGALEKAKEKYRLEDYSVSQISLEQVFMSFTRFQHYTEDRGK</sequence>